<gene>
    <name evidence="2" type="ORF">WJX84_008132</name>
</gene>
<evidence type="ECO:0000313" key="2">
    <source>
        <dbReference type="EMBL" id="KAK9868530.1"/>
    </source>
</evidence>
<keyword evidence="3" id="KW-1185">Reference proteome</keyword>
<dbReference type="AlphaFoldDB" id="A0AAW1TIJ0"/>
<feature type="compositionally biased region" description="Polar residues" evidence="1">
    <location>
        <begin position="44"/>
        <end position="71"/>
    </location>
</feature>
<feature type="region of interest" description="Disordered" evidence="1">
    <location>
        <begin position="32"/>
        <end position="77"/>
    </location>
</feature>
<organism evidence="2 3">
    <name type="scientific">Apatococcus fuscideae</name>
    <dbReference type="NCBI Taxonomy" id="2026836"/>
    <lineage>
        <taxon>Eukaryota</taxon>
        <taxon>Viridiplantae</taxon>
        <taxon>Chlorophyta</taxon>
        <taxon>core chlorophytes</taxon>
        <taxon>Trebouxiophyceae</taxon>
        <taxon>Chlorellales</taxon>
        <taxon>Chlorellaceae</taxon>
        <taxon>Apatococcus</taxon>
    </lineage>
</organism>
<accession>A0AAW1TIJ0</accession>
<comment type="caution">
    <text evidence="2">The sequence shown here is derived from an EMBL/GenBank/DDBJ whole genome shotgun (WGS) entry which is preliminary data.</text>
</comment>
<dbReference type="EMBL" id="JALJOV010000024">
    <property type="protein sequence ID" value="KAK9868530.1"/>
    <property type="molecule type" value="Genomic_DNA"/>
</dbReference>
<name>A0AAW1TIJ0_9CHLO</name>
<evidence type="ECO:0000256" key="1">
    <source>
        <dbReference type="SAM" id="MobiDB-lite"/>
    </source>
</evidence>
<proteinExistence type="predicted"/>
<reference evidence="2 3" key="1">
    <citation type="journal article" date="2024" name="Nat. Commun.">
        <title>Phylogenomics reveals the evolutionary origins of lichenization in chlorophyte algae.</title>
        <authorList>
            <person name="Puginier C."/>
            <person name="Libourel C."/>
            <person name="Otte J."/>
            <person name="Skaloud P."/>
            <person name="Haon M."/>
            <person name="Grisel S."/>
            <person name="Petersen M."/>
            <person name="Berrin J.G."/>
            <person name="Delaux P.M."/>
            <person name="Dal Grande F."/>
            <person name="Keller J."/>
        </authorList>
    </citation>
    <scope>NUCLEOTIDE SEQUENCE [LARGE SCALE GENOMIC DNA]</scope>
    <source>
        <strain evidence="2 3">SAG 2523</strain>
    </source>
</reference>
<protein>
    <submittedName>
        <fullName evidence="2">Uncharacterized protein</fullName>
    </submittedName>
</protein>
<sequence length="77" mass="8525">MRQRTLKQHMPFINLCSALTHVSDMTGFSQAVHPCSERRPNEQRPGSTAELQPANGQASSTGSCRDNQPAIQRSFIL</sequence>
<dbReference type="Proteomes" id="UP001485043">
    <property type="component" value="Unassembled WGS sequence"/>
</dbReference>
<evidence type="ECO:0000313" key="3">
    <source>
        <dbReference type="Proteomes" id="UP001485043"/>
    </source>
</evidence>